<proteinExistence type="predicted"/>
<evidence type="ECO:0000313" key="1">
    <source>
        <dbReference type="EMBL" id="ODN43857.1"/>
    </source>
</evidence>
<sequence>MVMPKPMRAIEYGKKDLWKSDISFNVDYSPPIYSRDKYFSETDKEKYNKFLTKINGKMTVSISYKFKDFKDTFIFVLSNYIGENELIKMHPALHNIAIYYYSLEISFKHYFKLPFDFEQSYLHSDKAYIFEAFSDLISEYNLTKTQSLYLLPLALHMPLNYVADIFHRSRRTVEKNIDDIRERLNIETKLNLCQFLSTYYIMKSSDASQKMQPIIKIYLLETKCIIKTKVYYQLKIYISKNR</sequence>
<accession>A0ABX3A4R3</accession>
<name>A0ABX3A4R3_9GAMM</name>
<evidence type="ECO:0000313" key="2">
    <source>
        <dbReference type="Proteomes" id="UP000094329"/>
    </source>
</evidence>
<keyword evidence="2" id="KW-1185">Reference proteome</keyword>
<reference evidence="1 2" key="1">
    <citation type="submission" date="2016-08" db="EMBL/GenBank/DDBJ databases">
        <title>Draft genome sequence of Candidatus Piscirickettsia litoralis, from seawater.</title>
        <authorList>
            <person name="Wan X."/>
            <person name="Lee A.J."/>
            <person name="Hou S."/>
            <person name="Donachie S.P."/>
        </authorList>
    </citation>
    <scope>NUCLEOTIDE SEQUENCE [LARGE SCALE GENOMIC DNA]</scope>
    <source>
        <strain evidence="1 2">Y2</strain>
    </source>
</reference>
<protein>
    <recommendedName>
        <fullName evidence="3">HTH luxR-type domain-containing protein</fullName>
    </recommendedName>
</protein>
<organism evidence="1 2">
    <name type="scientific">Piscirickettsia litoralis</name>
    <dbReference type="NCBI Taxonomy" id="1891921"/>
    <lineage>
        <taxon>Bacteria</taxon>
        <taxon>Pseudomonadati</taxon>
        <taxon>Pseudomonadota</taxon>
        <taxon>Gammaproteobacteria</taxon>
        <taxon>Thiotrichales</taxon>
        <taxon>Piscirickettsiaceae</taxon>
        <taxon>Piscirickettsia</taxon>
    </lineage>
</organism>
<dbReference type="Proteomes" id="UP000094329">
    <property type="component" value="Unassembled WGS sequence"/>
</dbReference>
<comment type="caution">
    <text evidence="1">The sequence shown here is derived from an EMBL/GenBank/DDBJ whole genome shotgun (WGS) entry which is preliminary data.</text>
</comment>
<dbReference type="EMBL" id="MDTU01000001">
    <property type="protein sequence ID" value="ODN43857.1"/>
    <property type="molecule type" value="Genomic_DNA"/>
</dbReference>
<evidence type="ECO:0008006" key="3">
    <source>
        <dbReference type="Google" id="ProtNLM"/>
    </source>
</evidence>
<dbReference type="SUPFAM" id="SSF46894">
    <property type="entry name" value="C-terminal effector domain of the bipartite response regulators"/>
    <property type="match status" value="1"/>
</dbReference>
<gene>
    <name evidence="1" type="ORF">BGC07_14375</name>
</gene>
<dbReference type="InterPro" id="IPR016032">
    <property type="entry name" value="Sig_transdc_resp-reg_C-effctor"/>
</dbReference>